<dbReference type="RefSeq" id="WP_132641793.1">
    <property type="nucleotide sequence ID" value="NZ_SMLD01000314.1"/>
</dbReference>
<dbReference type="Proteomes" id="UP000295136">
    <property type="component" value="Unassembled WGS sequence"/>
</dbReference>
<proteinExistence type="predicted"/>
<organism evidence="1 2">
    <name type="scientific">Nonomuraea mesophila</name>
    <dbReference type="NCBI Taxonomy" id="2530382"/>
    <lineage>
        <taxon>Bacteria</taxon>
        <taxon>Bacillati</taxon>
        <taxon>Actinomycetota</taxon>
        <taxon>Actinomycetes</taxon>
        <taxon>Streptosporangiales</taxon>
        <taxon>Streptosporangiaceae</taxon>
        <taxon>Nonomuraea</taxon>
    </lineage>
</organism>
<protein>
    <submittedName>
        <fullName evidence="1">Uncharacterized protein</fullName>
    </submittedName>
</protein>
<reference evidence="1 2" key="1">
    <citation type="submission" date="2019-03" db="EMBL/GenBank/DDBJ databases">
        <title>Draft genome sequences of novel Actinobacteria.</title>
        <authorList>
            <person name="Sahin N."/>
            <person name="Ay H."/>
            <person name="Saygin H."/>
        </authorList>
    </citation>
    <scope>NUCLEOTIDE SEQUENCE [LARGE SCALE GENOMIC DNA]</scope>
    <source>
        <strain evidence="1 2">6K102</strain>
    </source>
</reference>
<keyword evidence="2" id="KW-1185">Reference proteome</keyword>
<dbReference type="EMBL" id="SMLD01000314">
    <property type="protein sequence ID" value="TDE20447.1"/>
    <property type="molecule type" value="Genomic_DNA"/>
</dbReference>
<evidence type="ECO:0000313" key="2">
    <source>
        <dbReference type="Proteomes" id="UP000295136"/>
    </source>
</evidence>
<sequence>MPYLCLHACGEDRSDVGALSWALADGLFAHKTSRSVLLEAVRDGWPMAPPPRVLALPRPIYPLPPDVDLIVGPDDHCDLSSPDTELVVAAVTRMIGRVDPVGPRRMPPAGRMRLLLDHAWMHEYGEALPTYRPPGLGVPLKPTQLVRVR</sequence>
<evidence type="ECO:0000313" key="1">
    <source>
        <dbReference type="EMBL" id="TDE20447.1"/>
    </source>
</evidence>
<name>A0A4V2Z583_9ACTN</name>
<comment type="caution">
    <text evidence="1">The sequence shown here is derived from an EMBL/GenBank/DDBJ whole genome shotgun (WGS) entry which is preliminary data.</text>
</comment>
<gene>
    <name evidence="1" type="ORF">E1295_47195</name>
</gene>
<dbReference type="AlphaFoldDB" id="A0A4V2Z583"/>
<accession>A0A4V2Z583</accession>